<sequence>MGSVQQARKAPRVHLLSSSKPSRENTHVQQPSRSRTAAVRTPWRIKAIYVQATSSGGERPEACHMHMSVQLAGRKTHASSSLQNNARPRTSSRSRGGAVKEVELGFSVQQREHWTAGTEKAAAVTENGRLRLRENGVHIRF</sequence>
<feature type="region of interest" description="Disordered" evidence="1">
    <location>
        <begin position="1"/>
        <end position="39"/>
    </location>
</feature>
<reference evidence="2" key="2">
    <citation type="submission" date="2015-02" db="EMBL/GenBank/DDBJ databases">
        <authorList>
            <person name="Chooi Y.-H."/>
        </authorList>
    </citation>
    <scope>NUCLEOTIDE SEQUENCE</scope>
    <source>
        <tissue evidence="2">Seedling</tissue>
    </source>
</reference>
<proteinExistence type="predicted"/>
<name>A0A0L9V112_PHAAN</name>
<evidence type="ECO:0000313" key="2">
    <source>
        <dbReference type="EMBL" id="KOM48820.1"/>
    </source>
</evidence>
<accession>A0A0L9V112</accession>
<feature type="region of interest" description="Disordered" evidence="1">
    <location>
        <begin position="72"/>
        <end position="99"/>
    </location>
</feature>
<dbReference type="Gramene" id="KOM48820">
    <property type="protein sequence ID" value="KOM48820"/>
    <property type="gene ID" value="LR48_Vigan07g252400"/>
</dbReference>
<reference evidence="4" key="1">
    <citation type="journal article" date="2015" name="Proc. Natl. Acad. Sci. U.S.A.">
        <title>Genome sequencing of adzuki bean (Vigna angularis) provides insight into high starch and low fat accumulation and domestication.</title>
        <authorList>
            <person name="Yang K."/>
            <person name="Tian Z."/>
            <person name="Chen C."/>
            <person name="Luo L."/>
            <person name="Zhao B."/>
            <person name="Wang Z."/>
            <person name="Yu L."/>
            <person name="Li Y."/>
            <person name="Sun Y."/>
            <person name="Li W."/>
            <person name="Chen Y."/>
            <person name="Li Y."/>
            <person name="Zhang Y."/>
            <person name="Ai D."/>
            <person name="Zhao J."/>
            <person name="Shang C."/>
            <person name="Ma Y."/>
            <person name="Wu B."/>
            <person name="Wang M."/>
            <person name="Gao L."/>
            <person name="Sun D."/>
            <person name="Zhang P."/>
            <person name="Guo F."/>
            <person name="Wang W."/>
            <person name="Li Y."/>
            <person name="Wang J."/>
            <person name="Varshney R.K."/>
            <person name="Wang J."/>
            <person name="Ling H.Q."/>
            <person name="Wan P."/>
        </authorList>
    </citation>
    <scope>NUCLEOTIDE SEQUENCE</scope>
    <source>
        <strain evidence="4">cv. Jingnong 6</strain>
    </source>
</reference>
<protein>
    <submittedName>
        <fullName evidence="2">Uncharacterized protein</fullName>
    </submittedName>
</protein>
<dbReference type="AlphaFoldDB" id="A0A0L9V112"/>
<feature type="compositionally biased region" description="Polar residues" evidence="1">
    <location>
        <begin position="78"/>
        <end position="94"/>
    </location>
</feature>
<organism evidence="2 4">
    <name type="scientific">Phaseolus angularis</name>
    <name type="common">Azuki bean</name>
    <name type="synonym">Vigna angularis</name>
    <dbReference type="NCBI Taxonomy" id="3914"/>
    <lineage>
        <taxon>Eukaryota</taxon>
        <taxon>Viridiplantae</taxon>
        <taxon>Streptophyta</taxon>
        <taxon>Embryophyta</taxon>
        <taxon>Tracheophyta</taxon>
        <taxon>Spermatophyta</taxon>
        <taxon>Magnoliopsida</taxon>
        <taxon>eudicotyledons</taxon>
        <taxon>Gunneridae</taxon>
        <taxon>Pentapetalae</taxon>
        <taxon>rosids</taxon>
        <taxon>fabids</taxon>
        <taxon>Fabales</taxon>
        <taxon>Fabaceae</taxon>
        <taxon>Papilionoideae</taxon>
        <taxon>50 kb inversion clade</taxon>
        <taxon>NPAAA clade</taxon>
        <taxon>indigoferoid/millettioid clade</taxon>
        <taxon>Phaseoleae</taxon>
        <taxon>Vigna</taxon>
    </lineage>
</organism>
<gene>
    <name evidence="2" type="ORF">LR48_Vigan07g252400</name>
    <name evidence="3" type="ORF">LR48_Vigan07g252500</name>
</gene>
<dbReference type="EMBL" id="CM003377">
    <property type="protein sequence ID" value="KOM48820.1"/>
    <property type="molecule type" value="Genomic_DNA"/>
</dbReference>
<evidence type="ECO:0000256" key="1">
    <source>
        <dbReference type="SAM" id="MobiDB-lite"/>
    </source>
</evidence>
<dbReference type="EMBL" id="CM003377">
    <property type="protein sequence ID" value="KOM48821.1"/>
    <property type="molecule type" value="Genomic_DNA"/>
</dbReference>
<dbReference type="Proteomes" id="UP000053144">
    <property type="component" value="Chromosome 7"/>
</dbReference>
<evidence type="ECO:0000313" key="4">
    <source>
        <dbReference type="Proteomes" id="UP000053144"/>
    </source>
</evidence>
<dbReference type="Gramene" id="KOM48821">
    <property type="protein sequence ID" value="KOM48821"/>
    <property type="gene ID" value="LR48_Vigan07g252500"/>
</dbReference>
<evidence type="ECO:0000313" key="3">
    <source>
        <dbReference type="EMBL" id="KOM48821.1"/>
    </source>
</evidence>